<keyword evidence="2" id="KW-1185">Reference proteome</keyword>
<reference evidence="1" key="1">
    <citation type="submission" date="2022-08" db="EMBL/GenBank/DDBJ databases">
        <title>Reclassification of Massilia species as members of the genera Telluria, Duganella, Pseudoduganella, Mokoshia gen. nov. and Zemynaea gen. nov. using orthogonal and non-orthogonal genome-based approaches.</title>
        <authorList>
            <person name="Bowman J.P."/>
        </authorList>
    </citation>
    <scope>NUCLEOTIDE SEQUENCE</scope>
    <source>
        <strain evidence="1">LMG 11547</strain>
    </source>
</reference>
<evidence type="ECO:0000313" key="1">
    <source>
        <dbReference type="EMBL" id="MCS0629597.1"/>
    </source>
</evidence>
<protein>
    <recommendedName>
        <fullName evidence="3">Integrase</fullName>
    </recommendedName>
</protein>
<name>A0ABT2BXF1_9BURK</name>
<comment type="caution">
    <text evidence="1">The sequence shown here is derived from an EMBL/GenBank/DDBJ whole genome shotgun (WGS) entry which is preliminary data.</text>
</comment>
<accession>A0ABT2BXF1</accession>
<proteinExistence type="predicted"/>
<evidence type="ECO:0008006" key="3">
    <source>
        <dbReference type="Google" id="ProtNLM"/>
    </source>
</evidence>
<evidence type="ECO:0000313" key="2">
    <source>
        <dbReference type="Proteomes" id="UP001165263"/>
    </source>
</evidence>
<sequence>MITQLVELSASGQFAPFTLKSRYKDFEKFLFWCDANERSDVPHDVSSARRAIHAYIFDLQHEIIAGTIANNAAVTMQTAAIRILQEHHGVSIND</sequence>
<dbReference type="EMBL" id="JANUHC010000003">
    <property type="protein sequence ID" value="MCS0629597.1"/>
    <property type="molecule type" value="Genomic_DNA"/>
</dbReference>
<gene>
    <name evidence="1" type="ORF">NX786_09650</name>
</gene>
<dbReference type="RefSeq" id="WP_259448727.1">
    <property type="nucleotide sequence ID" value="NZ_CP119520.1"/>
</dbReference>
<dbReference type="Proteomes" id="UP001165263">
    <property type="component" value="Unassembled WGS sequence"/>
</dbReference>
<organism evidence="1 2">
    <name type="scientific">Telluria mixta</name>
    <dbReference type="NCBI Taxonomy" id="34071"/>
    <lineage>
        <taxon>Bacteria</taxon>
        <taxon>Pseudomonadati</taxon>
        <taxon>Pseudomonadota</taxon>
        <taxon>Betaproteobacteria</taxon>
        <taxon>Burkholderiales</taxon>
        <taxon>Oxalobacteraceae</taxon>
        <taxon>Telluria group</taxon>
        <taxon>Telluria</taxon>
    </lineage>
</organism>
<dbReference type="SUPFAM" id="SSF47823">
    <property type="entry name" value="lambda integrase-like, N-terminal domain"/>
    <property type="match status" value="1"/>
</dbReference>